<keyword evidence="2" id="KW-1133">Transmembrane helix</keyword>
<reference evidence="4" key="1">
    <citation type="submission" date="2016-11" db="UniProtKB">
        <authorList>
            <consortium name="WormBaseParasite"/>
        </authorList>
    </citation>
    <scope>IDENTIFICATION</scope>
</reference>
<evidence type="ECO:0000256" key="1">
    <source>
        <dbReference type="SAM" id="MobiDB-lite"/>
    </source>
</evidence>
<feature type="compositionally biased region" description="Basic and acidic residues" evidence="1">
    <location>
        <begin position="128"/>
        <end position="150"/>
    </location>
</feature>
<dbReference type="AlphaFoldDB" id="A0A1I7RWL8"/>
<feature type="compositionally biased region" description="Basic and acidic residues" evidence="1">
    <location>
        <begin position="179"/>
        <end position="196"/>
    </location>
</feature>
<name>A0A1I7RWL8_BURXY</name>
<dbReference type="Proteomes" id="UP000095284">
    <property type="component" value="Unplaced"/>
</dbReference>
<sequence length="237" mass="26586">MDLDFVATFLVFVSGAMACTLMLWFQCGKNDRKMVKGDAVKSTVPPTGFNATGSQRLKGKALTRDEYEESLRKKKQRNEKDGLGGSKRGHSTRSKIGGVDRRKKIKKEVTNLQNSMKKSQTKSKKNKKDSTKEKEKKSKQDSTKEKEKSTKSAVKKPNSKEQLNNVRRKLRNSIYTSTEKTKASDEKQTPKEESHKSKVSSVYHAPSRRKDAEAGSEKSKAKSAKPKGKASKNKKGR</sequence>
<dbReference type="WBParaSite" id="BXY_0513100.1">
    <property type="protein sequence ID" value="BXY_0513100.1"/>
    <property type="gene ID" value="BXY_0513100"/>
</dbReference>
<feature type="compositionally biased region" description="Basic and acidic residues" evidence="1">
    <location>
        <begin position="208"/>
        <end position="220"/>
    </location>
</feature>
<evidence type="ECO:0000256" key="2">
    <source>
        <dbReference type="SAM" id="Phobius"/>
    </source>
</evidence>
<feature type="region of interest" description="Disordered" evidence="1">
    <location>
        <begin position="43"/>
        <end position="237"/>
    </location>
</feature>
<feature type="compositionally biased region" description="Basic and acidic residues" evidence="1">
    <location>
        <begin position="62"/>
        <end position="71"/>
    </location>
</feature>
<accession>A0A1I7RWL8</accession>
<feature type="compositionally biased region" description="Basic residues" evidence="1">
    <location>
        <begin position="221"/>
        <end position="237"/>
    </location>
</feature>
<organism evidence="3 4">
    <name type="scientific">Bursaphelenchus xylophilus</name>
    <name type="common">Pinewood nematode worm</name>
    <name type="synonym">Aphelenchoides xylophilus</name>
    <dbReference type="NCBI Taxonomy" id="6326"/>
    <lineage>
        <taxon>Eukaryota</taxon>
        <taxon>Metazoa</taxon>
        <taxon>Ecdysozoa</taxon>
        <taxon>Nematoda</taxon>
        <taxon>Chromadorea</taxon>
        <taxon>Rhabditida</taxon>
        <taxon>Tylenchina</taxon>
        <taxon>Tylenchomorpha</taxon>
        <taxon>Aphelenchoidea</taxon>
        <taxon>Aphelenchoididae</taxon>
        <taxon>Bursaphelenchus</taxon>
    </lineage>
</organism>
<protein>
    <submittedName>
        <fullName evidence="4">Uncharacterized protein</fullName>
    </submittedName>
</protein>
<feature type="transmembrane region" description="Helical" evidence="2">
    <location>
        <begin position="6"/>
        <end position="25"/>
    </location>
</feature>
<evidence type="ECO:0000313" key="3">
    <source>
        <dbReference type="Proteomes" id="UP000095284"/>
    </source>
</evidence>
<keyword evidence="2" id="KW-0472">Membrane</keyword>
<evidence type="ECO:0000313" key="4">
    <source>
        <dbReference type="WBParaSite" id="BXY_0513100.1"/>
    </source>
</evidence>
<keyword evidence="2" id="KW-0812">Transmembrane</keyword>
<proteinExistence type="predicted"/>